<dbReference type="AlphaFoldDB" id="A0A4C1VAL6"/>
<dbReference type="Proteomes" id="UP000299102">
    <property type="component" value="Unassembled WGS sequence"/>
</dbReference>
<accession>A0A4C1VAL6</accession>
<sequence>MTLDAFGIQVSCMTLSIISNRIDYTSGPEPHQLSPSAFPLQRRRRNRDAMFCNYDFRLDCTAVVQGGATNVTTSLIRHHVEMSLR</sequence>
<protein>
    <submittedName>
        <fullName evidence="1">Uncharacterized protein</fullName>
    </submittedName>
</protein>
<reference evidence="1 2" key="1">
    <citation type="journal article" date="2019" name="Commun. Biol.">
        <title>The bagworm genome reveals a unique fibroin gene that provides high tensile strength.</title>
        <authorList>
            <person name="Kono N."/>
            <person name="Nakamura H."/>
            <person name="Ohtoshi R."/>
            <person name="Tomita M."/>
            <person name="Numata K."/>
            <person name="Arakawa K."/>
        </authorList>
    </citation>
    <scope>NUCLEOTIDE SEQUENCE [LARGE SCALE GENOMIC DNA]</scope>
</reference>
<organism evidence="1 2">
    <name type="scientific">Eumeta variegata</name>
    <name type="common">Bagworm moth</name>
    <name type="synonym">Eumeta japonica</name>
    <dbReference type="NCBI Taxonomy" id="151549"/>
    <lineage>
        <taxon>Eukaryota</taxon>
        <taxon>Metazoa</taxon>
        <taxon>Ecdysozoa</taxon>
        <taxon>Arthropoda</taxon>
        <taxon>Hexapoda</taxon>
        <taxon>Insecta</taxon>
        <taxon>Pterygota</taxon>
        <taxon>Neoptera</taxon>
        <taxon>Endopterygota</taxon>
        <taxon>Lepidoptera</taxon>
        <taxon>Glossata</taxon>
        <taxon>Ditrysia</taxon>
        <taxon>Tineoidea</taxon>
        <taxon>Psychidae</taxon>
        <taxon>Oiketicinae</taxon>
        <taxon>Eumeta</taxon>
    </lineage>
</organism>
<proteinExistence type="predicted"/>
<comment type="caution">
    <text evidence="1">The sequence shown here is derived from an EMBL/GenBank/DDBJ whole genome shotgun (WGS) entry which is preliminary data.</text>
</comment>
<gene>
    <name evidence="1" type="ORF">EVAR_4312_1</name>
</gene>
<evidence type="ECO:0000313" key="2">
    <source>
        <dbReference type="Proteomes" id="UP000299102"/>
    </source>
</evidence>
<name>A0A4C1VAL6_EUMVA</name>
<keyword evidence="2" id="KW-1185">Reference proteome</keyword>
<dbReference type="EMBL" id="BGZK01000315">
    <property type="protein sequence ID" value="GBP36168.1"/>
    <property type="molecule type" value="Genomic_DNA"/>
</dbReference>
<evidence type="ECO:0000313" key="1">
    <source>
        <dbReference type="EMBL" id="GBP36168.1"/>
    </source>
</evidence>